<comment type="caution">
    <text evidence="1">The sequence shown here is derived from an EMBL/GenBank/DDBJ whole genome shotgun (WGS) entry which is preliminary data.</text>
</comment>
<evidence type="ECO:0000313" key="1">
    <source>
        <dbReference type="EMBL" id="MDB6375087.1"/>
    </source>
</evidence>
<dbReference type="AlphaFoldDB" id="A0AAW6BTU4"/>
<gene>
    <name evidence="1" type="ORF">PH362_25200</name>
</gene>
<accession>A0AAW6BTU4</accession>
<dbReference type="RefSeq" id="WP_271868082.1">
    <property type="nucleotide sequence ID" value="NZ_JAQMFO010000080.1"/>
</dbReference>
<dbReference type="Proteomes" id="UP001212996">
    <property type="component" value="Unassembled WGS sequence"/>
</dbReference>
<organism evidence="1 2">
    <name type="scientific">Photorhabdus bodei</name>
    <dbReference type="NCBI Taxonomy" id="2029681"/>
    <lineage>
        <taxon>Bacteria</taxon>
        <taxon>Pseudomonadati</taxon>
        <taxon>Pseudomonadota</taxon>
        <taxon>Gammaproteobacteria</taxon>
        <taxon>Enterobacterales</taxon>
        <taxon>Morganellaceae</taxon>
        <taxon>Photorhabdus</taxon>
    </lineage>
</organism>
<dbReference type="EMBL" id="JAQMFO010000080">
    <property type="protein sequence ID" value="MDB6375087.1"/>
    <property type="molecule type" value="Genomic_DNA"/>
</dbReference>
<name>A0AAW6BTU4_9GAMM</name>
<proteinExistence type="predicted"/>
<reference evidence="1" key="1">
    <citation type="submission" date="2023-01" db="EMBL/GenBank/DDBJ databases">
        <title>Genome sequencing of Photorhabdus bodei 09-20.</title>
        <authorList>
            <person name="Kalindamar S."/>
            <person name="Kumru S."/>
        </authorList>
    </citation>
    <scope>NUCLEOTIDE SEQUENCE</scope>
    <source>
        <strain evidence="1">09-20</strain>
    </source>
</reference>
<evidence type="ECO:0008006" key="3">
    <source>
        <dbReference type="Google" id="ProtNLM"/>
    </source>
</evidence>
<protein>
    <recommendedName>
        <fullName evidence="3">MarR family transcriptional regulator</fullName>
    </recommendedName>
</protein>
<sequence length="109" mass="12414">MKFSDIGDIFSQTGRKGTAMAVFFYMLDKYDDGVVLVSIDELVNVTNVAKENLSSLCSRLSKADLLIVKYITPDGIIYSERKSRLNTKSNYQLSEKVLHLFRRCEPLQI</sequence>
<evidence type="ECO:0000313" key="2">
    <source>
        <dbReference type="Proteomes" id="UP001212996"/>
    </source>
</evidence>